<evidence type="ECO:0000256" key="1">
    <source>
        <dbReference type="ARBA" id="ARBA00001946"/>
    </source>
</evidence>
<comment type="caution">
    <text evidence="12">The sequence shown here is derived from an EMBL/GenBank/DDBJ whole genome shotgun (WGS) entry which is preliminary data.</text>
</comment>
<dbReference type="PANTHER" id="PTHR11649:SF13">
    <property type="entry name" value="ENGB-TYPE G DOMAIN-CONTAINING PROTEIN"/>
    <property type="match status" value="1"/>
</dbReference>
<dbReference type="InterPro" id="IPR027417">
    <property type="entry name" value="P-loop_NTPase"/>
</dbReference>
<keyword evidence="8 10" id="KW-0717">Septation</keyword>
<dbReference type="GO" id="GO:0051301">
    <property type="term" value="P:cell division"/>
    <property type="evidence" value="ECO:0007669"/>
    <property type="project" value="UniProtKB-KW"/>
</dbReference>
<dbReference type="CDD" id="cd01876">
    <property type="entry name" value="YihA_EngB"/>
    <property type="match status" value="1"/>
</dbReference>
<dbReference type="InterPro" id="IPR006073">
    <property type="entry name" value="GTP-bd"/>
</dbReference>
<keyword evidence="6" id="KW-0460">Magnesium</keyword>
<dbReference type="PRINTS" id="PR00449">
    <property type="entry name" value="RASTRNSFRMNG"/>
</dbReference>
<comment type="cofactor">
    <cofactor evidence="1">
        <name>Mg(2+)</name>
        <dbReference type="ChEBI" id="CHEBI:18420"/>
    </cofactor>
</comment>
<comment type="similarity">
    <text evidence="2 10">Belongs to the TRAFAC class TrmE-Era-EngA-EngB-Septin-like GTPase superfamily. EngB GTPase family.</text>
</comment>
<dbReference type="InterPro" id="IPR019987">
    <property type="entry name" value="GTP-bd_ribosome_bio_YsxC"/>
</dbReference>
<evidence type="ECO:0000313" key="12">
    <source>
        <dbReference type="EMBL" id="KXB02285.1"/>
    </source>
</evidence>
<name>A0A133V759_9EURY</name>
<keyword evidence="3 10" id="KW-0132">Cell division</keyword>
<protein>
    <recommendedName>
        <fullName evidence="10">Probable GTP-binding protein EngB</fullName>
    </recommendedName>
</protein>
<dbReference type="PROSITE" id="PS51706">
    <property type="entry name" value="G_ENGB"/>
    <property type="match status" value="1"/>
</dbReference>
<evidence type="ECO:0000256" key="3">
    <source>
        <dbReference type="ARBA" id="ARBA00022618"/>
    </source>
</evidence>
<evidence type="ECO:0000256" key="5">
    <source>
        <dbReference type="ARBA" id="ARBA00022741"/>
    </source>
</evidence>
<keyword evidence="4" id="KW-0479">Metal-binding</keyword>
<comment type="function">
    <text evidence="10">Necessary for normal cell division and for the maintenance of normal septation.</text>
</comment>
<evidence type="ECO:0000256" key="8">
    <source>
        <dbReference type="ARBA" id="ARBA00023210"/>
    </source>
</evidence>
<evidence type="ECO:0000256" key="2">
    <source>
        <dbReference type="ARBA" id="ARBA00009638"/>
    </source>
</evidence>
<keyword evidence="9 10" id="KW-0131">Cell cycle</keyword>
<reference evidence="12 13" key="1">
    <citation type="journal article" date="2016" name="Sci. Rep.">
        <title>Metabolic traits of an uncultured archaeal lineage -MSBL1- from brine pools of the Red Sea.</title>
        <authorList>
            <person name="Mwirichia R."/>
            <person name="Alam I."/>
            <person name="Rashid M."/>
            <person name="Vinu M."/>
            <person name="Ba-Alawi W."/>
            <person name="Anthony Kamau A."/>
            <person name="Kamanda Ngugi D."/>
            <person name="Goker M."/>
            <person name="Klenk H.P."/>
            <person name="Bajic V."/>
            <person name="Stingl U."/>
        </authorList>
    </citation>
    <scope>NUCLEOTIDE SEQUENCE [LARGE SCALE GENOMIC DNA]</scope>
    <source>
        <strain evidence="12">SCGC-AAA261D19</strain>
    </source>
</reference>
<keyword evidence="7 10" id="KW-0342">GTP-binding</keyword>
<dbReference type="HAMAP" id="MF_00321">
    <property type="entry name" value="GTPase_EngB"/>
    <property type="match status" value="1"/>
</dbReference>
<feature type="domain" description="EngB-type G" evidence="11">
    <location>
        <begin position="1"/>
        <end position="189"/>
    </location>
</feature>
<accession>A0A133V759</accession>
<proteinExistence type="inferred from homology"/>
<evidence type="ECO:0000256" key="4">
    <source>
        <dbReference type="ARBA" id="ARBA00022723"/>
    </source>
</evidence>
<dbReference type="SUPFAM" id="SSF52540">
    <property type="entry name" value="P-loop containing nucleoside triphosphate hydrolases"/>
    <property type="match status" value="1"/>
</dbReference>
<dbReference type="Pfam" id="PF01926">
    <property type="entry name" value="MMR_HSR1"/>
    <property type="match status" value="1"/>
</dbReference>
<dbReference type="Gene3D" id="3.40.50.300">
    <property type="entry name" value="P-loop containing nucleotide triphosphate hydrolases"/>
    <property type="match status" value="1"/>
</dbReference>
<dbReference type="GO" id="GO:0046872">
    <property type="term" value="F:metal ion binding"/>
    <property type="evidence" value="ECO:0007669"/>
    <property type="project" value="UniProtKB-KW"/>
</dbReference>
<dbReference type="EMBL" id="LHXX01000019">
    <property type="protein sequence ID" value="KXB02285.1"/>
    <property type="molecule type" value="Genomic_DNA"/>
</dbReference>
<dbReference type="PANTHER" id="PTHR11649">
    <property type="entry name" value="MSS1/TRME-RELATED GTP-BINDING PROTEIN"/>
    <property type="match status" value="1"/>
</dbReference>
<evidence type="ECO:0000259" key="11">
    <source>
        <dbReference type="PROSITE" id="PS51706"/>
    </source>
</evidence>
<gene>
    <name evidence="10" type="primary">engB</name>
    <name evidence="12" type="ORF">AKJ43_02060</name>
</gene>
<evidence type="ECO:0000256" key="10">
    <source>
        <dbReference type="HAMAP-Rule" id="MF_00321"/>
    </source>
</evidence>
<evidence type="ECO:0000256" key="9">
    <source>
        <dbReference type="ARBA" id="ARBA00023306"/>
    </source>
</evidence>
<keyword evidence="5 10" id="KW-0547">Nucleotide-binding</keyword>
<organism evidence="12 13">
    <name type="scientific">candidate division MSBL1 archaeon SCGC-AAA261D19</name>
    <dbReference type="NCBI Taxonomy" id="1698273"/>
    <lineage>
        <taxon>Archaea</taxon>
        <taxon>Methanobacteriati</taxon>
        <taxon>Methanobacteriota</taxon>
        <taxon>candidate division MSBL1</taxon>
    </lineage>
</organism>
<dbReference type="InterPro" id="IPR030393">
    <property type="entry name" value="G_ENGB_dom"/>
</dbReference>
<evidence type="ECO:0000256" key="6">
    <source>
        <dbReference type="ARBA" id="ARBA00022842"/>
    </source>
</evidence>
<dbReference type="AlphaFoldDB" id="A0A133V759"/>
<dbReference type="NCBIfam" id="NF003255">
    <property type="entry name" value="PRK04213.1"/>
    <property type="match status" value="1"/>
</dbReference>
<dbReference type="Proteomes" id="UP000070400">
    <property type="component" value="Unassembled WGS sequence"/>
</dbReference>
<evidence type="ECO:0000256" key="7">
    <source>
        <dbReference type="ARBA" id="ARBA00023134"/>
    </source>
</evidence>
<dbReference type="PATRIC" id="fig|1698273.3.peg.264"/>
<keyword evidence="13" id="KW-1185">Reference proteome</keyword>
<evidence type="ECO:0000313" key="13">
    <source>
        <dbReference type="Proteomes" id="UP000070400"/>
    </source>
</evidence>
<sequence>MPEIVFVGRSNVGKSSVIKQLTGKKVRVGKRPGVTREFCRYELGRKLRIVDLPGLGFISGMSSKKQEKIKTEMVRYLEENTDEILFAIEIIDSRSFLEIAERWEKRGQIPIAVELFLLLQELELLPIVAANKIDLIYPEERDEILDVICEKLGLDPPWRQWLDVIVPVSAKTGEGIDELKKLMRRRFQELNQEQLLRYLK</sequence>
<dbReference type="GO" id="GO:0005525">
    <property type="term" value="F:GTP binding"/>
    <property type="evidence" value="ECO:0007669"/>
    <property type="project" value="UniProtKB-UniRule"/>
</dbReference>